<evidence type="ECO:0000256" key="3">
    <source>
        <dbReference type="ARBA" id="ARBA00022553"/>
    </source>
</evidence>
<dbReference type="InterPro" id="IPR050482">
    <property type="entry name" value="Sensor_HK_TwoCompSys"/>
</dbReference>
<dbReference type="EMBL" id="JADKNH010000004">
    <property type="protein sequence ID" value="MBF4693126.1"/>
    <property type="molecule type" value="Genomic_DNA"/>
</dbReference>
<evidence type="ECO:0000256" key="5">
    <source>
        <dbReference type="ARBA" id="ARBA00022741"/>
    </source>
</evidence>
<evidence type="ECO:0000313" key="13">
    <source>
        <dbReference type="Proteomes" id="UP000614200"/>
    </source>
</evidence>
<feature type="transmembrane region" description="Helical" evidence="9">
    <location>
        <begin position="31"/>
        <end position="51"/>
    </location>
</feature>
<feature type="transmembrane region" description="Helical" evidence="9">
    <location>
        <begin position="7"/>
        <end position="25"/>
    </location>
</feature>
<dbReference type="RefSeq" id="WP_194701355.1">
    <property type="nucleotide sequence ID" value="NZ_JADKNH010000004.1"/>
</dbReference>
<dbReference type="InterPro" id="IPR011712">
    <property type="entry name" value="Sig_transdc_His_kin_sub3_dim/P"/>
</dbReference>
<sequence length="410" mass="46679">MAKNKKIIGIRLFAGVLLSLVALYFEKASGMRLAYLMLLLVGFLGSAVIGIKTKSRNLYFIECGLVLGLNYISRFNLNMIFIAFYLILIVESFFVLSREDALKVGFLSMGLLGINFYLIVPYGINYELIAEMCFLEMILILVMTALYFSKSYWIERNKVVSLLDENEQKRISLEKALDTVSTQNKSLERTQTEVIRLTRIAERAELASALHDTLGHEITGLIMQIEMLNMQYQDPLAKEAADHAREILRAMRETVETLQVSPMDDSTMVKLKQKVAAFTAQTQIKTHFEFEVNIDTLDAEYREMIFRTVLEALTNTARHSDATEIWLMLNVLTSGELLLKIIDNGKSKNMGKKSTSKHERMENAHNDFEEGNGLRFIRERVSKLGGTSEIISDAHLGFQIMIKFRGGRHD</sequence>
<dbReference type="Pfam" id="PF07730">
    <property type="entry name" value="HisKA_3"/>
    <property type="match status" value="1"/>
</dbReference>
<evidence type="ECO:0000256" key="4">
    <source>
        <dbReference type="ARBA" id="ARBA00022679"/>
    </source>
</evidence>
<keyword evidence="5" id="KW-0547">Nucleotide-binding</keyword>
<comment type="catalytic activity">
    <reaction evidence="1">
        <text>ATP + protein L-histidine = ADP + protein N-phospho-L-histidine.</text>
        <dbReference type="EC" id="2.7.13.3"/>
    </reaction>
</comment>
<evidence type="ECO:0000313" key="12">
    <source>
        <dbReference type="EMBL" id="MBF4693126.1"/>
    </source>
</evidence>
<keyword evidence="13" id="KW-1185">Reference proteome</keyword>
<evidence type="ECO:0000256" key="7">
    <source>
        <dbReference type="ARBA" id="ARBA00022840"/>
    </source>
</evidence>
<dbReference type="InterPro" id="IPR003594">
    <property type="entry name" value="HATPase_dom"/>
</dbReference>
<feature type="domain" description="Signal transduction histidine kinase subgroup 3 dimerisation and phosphoacceptor" evidence="11">
    <location>
        <begin position="202"/>
        <end position="258"/>
    </location>
</feature>
<comment type="caution">
    <text evidence="12">The sequence shown here is derived from an EMBL/GenBank/DDBJ whole genome shotgun (WGS) entry which is preliminary data.</text>
</comment>
<evidence type="ECO:0000256" key="2">
    <source>
        <dbReference type="ARBA" id="ARBA00012438"/>
    </source>
</evidence>
<dbReference type="Gene3D" id="1.20.5.1930">
    <property type="match status" value="1"/>
</dbReference>
<accession>A0ABR9ZS10</accession>
<dbReference type="PANTHER" id="PTHR24421">
    <property type="entry name" value="NITRATE/NITRITE SENSOR PROTEIN NARX-RELATED"/>
    <property type="match status" value="1"/>
</dbReference>
<dbReference type="EC" id="2.7.13.3" evidence="2"/>
<feature type="domain" description="Histidine kinase/HSP90-like ATPase" evidence="10">
    <location>
        <begin position="304"/>
        <end position="404"/>
    </location>
</feature>
<evidence type="ECO:0000256" key="1">
    <source>
        <dbReference type="ARBA" id="ARBA00000085"/>
    </source>
</evidence>
<keyword evidence="3" id="KW-0597">Phosphoprotein</keyword>
<protein>
    <recommendedName>
        <fullName evidence="2">histidine kinase</fullName>
        <ecNumber evidence="2">2.7.13.3</ecNumber>
    </recommendedName>
</protein>
<keyword evidence="4" id="KW-0808">Transferase</keyword>
<feature type="transmembrane region" description="Helical" evidence="9">
    <location>
        <begin position="79"/>
        <end position="97"/>
    </location>
</feature>
<evidence type="ECO:0000256" key="8">
    <source>
        <dbReference type="ARBA" id="ARBA00023012"/>
    </source>
</evidence>
<evidence type="ECO:0000259" key="10">
    <source>
        <dbReference type="Pfam" id="PF02518"/>
    </source>
</evidence>
<feature type="transmembrane region" description="Helical" evidence="9">
    <location>
        <begin position="104"/>
        <end position="122"/>
    </location>
</feature>
<keyword evidence="9" id="KW-1133">Transmembrane helix</keyword>
<dbReference type="Gene3D" id="3.30.565.10">
    <property type="entry name" value="Histidine kinase-like ATPase, C-terminal domain"/>
    <property type="match status" value="1"/>
</dbReference>
<dbReference type="SUPFAM" id="SSF55874">
    <property type="entry name" value="ATPase domain of HSP90 chaperone/DNA topoisomerase II/histidine kinase"/>
    <property type="match status" value="1"/>
</dbReference>
<keyword evidence="9" id="KW-0472">Membrane</keyword>
<evidence type="ECO:0000259" key="11">
    <source>
        <dbReference type="Pfam" id="PF07730"/>
    </source>
</evidence>
<evidence type="ECO:0000256" key="9">
    <source>
        <dbReference type="SAM" id="Phobius"/>
    </source>
</evidence>
<dbReference type="InterPro" id="IPR036890">
    <property type="entry name" value="HATPase_C_sf"/>
</dbReference>
<keyword evidence="6" id="KW-0418">Kinase</keyword>
<proteinExistence type="predicted"/>
<gene>
    <name evidence="12" type="ORF">ISU02_08340</name>
</gene>
<evidence type="ECO:0000256" key="6">
    <source>
        <dbReference type="ARBA" id="ARBA00022777"/>
    </source>
</evidence>
<name>A0ABR9ZS10_9FIRM</name>
<keyword evidence="8" id="KW-0902">Two-component regulatory system</keyword>
<feature type="transmembrane region" description="Helical" evidence="9">
    <location>
        <begin position="128"/>
        <end position="148"/>
    </location>
</feature>
<keyword evidence="7" id="KW-0067">ATP-binding</keyword>
<dbReference type="Pfam" id="PF02518">
    <property type="entry name" value="HATPase_c"/>
    <property type="match status" value="1"/>
</dbReference>
<dbReference type="CDD" id="cd16917">
    <property type="entry name" value="HATPase_UhpB-NarQ-NarX-like"/>
    <property type="match status" value="1"/>
</dbReference>
<organism evidence="12 13">
    <name type="scientific">Fusibacter ferrireducens</name>
    <dbReference type="NCBI Taxonomy" id="2785058"/>
    <lineage>
        <taxon>Bacteria</taxon>
        <taxon>Bacillati</taxon>
        <taxon>Bacillota</taxon>
        <taxon>Clostridia</taxon>
        <taxon>Eubacteriales</taxon>
        <taxon>Eubacteriales Family XII. Incertae Sedis</taxon>
        <taxon>Fusibacter</taxon>
    </lineage>
</organism>
<dbReference type="PANTHER" id="PTHR24421:SF10">
    <property type="entry name" value="NITRATE_NITRITE SENSOR PROTEIN NARQ"/>
    <property type="match status" value="1"/>
</dbReference>
<reference evidence="12 13" key="1">
    <citation type="submission" date="2020-11" db="EMBL/GenBank/DDBJ databases">
        <title>Fusibacter basophilias sp. nov.</title>
        <authorList>
            <person name="Qiu D."/>
        </authorList>
    </citation>
    <scope>NUCLEOTIDE SEQUENCE [LARGE SCALE GENOMIC DNA]</scope>
    <source>
        <strain evidence="12 13">Q10-2</strain>
    </source>
</reference>
<dbReference type="Proteomes" id="UP000614200">
    <property type="component" value="Unassembled WGS sequence"/>
</dbReference>
<keyword evidence="9" id="KW-0812">Transmembrane</keyword>